<name>A0A0F9ISL1_9ZZZZ</name>
<organism evidence="1">
    <name type="scientific">marine sediment metagenome</name>
    <dbReference type="NCBI Taxonomy" id="412755"/>
    <lineage>
        <taxon>unclassified sequences</taxon>
        <taxon>metagenomes</taxon>
        <taxon>ecological metagenomes</taxon>
    </lineage>
</organism>
<dbReference type="AlphaFoldDB" id="A0A0F9ISL1"/>
<reference evidence="1" key="1">
    <citation type="journal article" date="2015" name="Nature">
        <title>Complex archaea that bridge the gap between prokaryotes and eukaryotes.</title>
        <authorList>
            <person name="Spang A."/>
            <person name="Saw J.H."/>
            <person name="Jorgensen S.L."/>
            <person name="Zaremba-Niedzwiedzka K."/>
            <person name="Martijn J."/>
            <person name="Lind A.E."/>
            <person name="van Eijk R."/>
            <person name="Schleper C."/>
            <person name="Guy L."/>
            <person name="Ettema T.J."/>
        </authorList>
    </citation>
    <scope>NUCLEOTIDE SEQUENCE</scope>
</reference>
<sequence>MMEIREKLKEIKELERKKIYGNESFDYFTEQKKKYGNTYLAPWDLNKGISKRKITEEERVMVESFMKLISTKKCPECEATYNEPLKICEKCGAELSS</sequence>
<dbReference type="EMBL" id="LAZR01011699">
    <property type="protein sequence ID" value="KKM60323.1"/>
    <property type="molecule type" value="Genomic_DNA"/>
</dbReference>
<proteinExistence type="predicted"/>
<accession>A0A0F9ISL1</accession>
<protein>
    <submittedName>
        <fullName evidence="1">Uncharacterized protein</fullName>
    </submittedName>
</protein>
<gene>
    <name evidence="1" type="ORF">LCGC14_1543020</name>
</gene>
<comment type="caution">
    <text evidence="1">The sequence shown here is derived from an EMBL/GenBank/DDBJ whole genome shotgun (WGS) entry which is preliminary data.</text>
</comment>
<evidence type="ECO:0000313" key="1">
    <source>
        <dbReference type="EMBL" id="KKM60323.1"/>
    </source>
</evidence>